<dbReference type="AlphaFoldDB" id="A0A244CQI7"/>
<comment type="caution">
    <text evidence="1">The sequence shown here is derived from an EMBL/GenBank/DDBJ whole genome shotgun (WGS) entry which is preliminary data.</text>
</comment>
<accession>A0A244CQI7</accession>
<dbReference type="EMBL" id="MWPV01000003">
    <property type="protein sequence ID" value="OUL57874.1"/>
    <property type="molecule type" value="Genomic_DNA"/>
</dbReference>
<proteinExistence type="predicted"/>
<dbReference type="Proteomes" id="UP000194841">
    <property type="component" value="Unassembled WGS sequence"/>
</dbReference>
<reference evidence="1 2" key="1">
    <citation type="submission" date="2017-02" db="EMBL/GenBank/DDBJ databases">
        <title>Pseudoalteromonas ulvae TC14 Genome.</title>
        <authorList>
            <person name="Molmeret M."/>
        </authorList>
    </citation>
    <scope>NUCLEOTIDE SEQUENCE [LARGE SCALE GENOMIC DNA]</scope>
    <source>
        <strain evidence="1">TC14</strain>
    </source>
</reference>
<protein>
    <submittedName>
        <fullName evidence="1">Uncharacterized protein</fullName>
    </submittedName>
</protein>
<organism evidence="1 2">
    <name type="scientific">Pseudoalteromonas ulvae</name>
    <dbReference type="NCBI Taxonomy" id="107327"/>
    <lineage>
        <taxon>Bacteria</taxon>
        <taxon>Pseudomonadati</taxon>
        <taxon>Pseudomonadota</taxon>
        <taxon>Gammaproteobacteria</taxon>
        <taxon>Alteromonadales</taxon>
        <taxon>Pseudoalteromonadaceae</taxon>
        <taxon>Pseudoalteromonas</taxon>
    </lineage>
</organism>
<evidence type="ECO:0000313" key="2">
    <source>
        <dbReference type="Proteomes" id="UP000194841"/>
    </source>
</evidence>
<gene>
    <name evidence="1" type="ORF">B1199_12535</name>
</gene>
<sequence length="116" mass="13322">MINTAWARVKLNSLKPAISSYLFKRKTTKKSLISNFKVKKSDYQTDLKLTSNGHKSEIEIEIYIKINKTSIYNKKSSTINHSPNLIIKLALTSIINFIKSKNHPMQPLKIAIHTCY</sequence>
<keyword evidence="2" id="KW-1185">Reference proteome</keyword>
<name>A0A244CQI7_PSEDV</name>
<evidence type="ECO:0000313" key="1">
    <source>
        <dbReference type="EMBL" id="OUL57874.1"/>
    </source>
</evidence>